<keyword evidence="4" id="KW-1185">Reference proteome</keyword>
<dbReference type="PIRSF" id="PIRSF015034">
    <property type="entry name" value="YacH"/>
    <property type="match status" value="1"/>
</dbReference>
<dbReference type="InterPro" id="IPR036876">
    <property type="entry name" value="UVR_dom_sf"/>
</dbReference>
<dbReference type="SUPFAM" id="SSF46600">
    <property type="entry name" value="C-terminal UvrC-binding domain of UvrB"/>
    <property type="match status" value="1"/>
</dbReference>
<dbReference type="EMBL" id="FTOK01000011">
    <property type="protein sequence ID" value="SIS94225.1"/>
    <property type="molecule type" value="Genomic_DNA"/>
</dbReference>
<dbReference type="Pfam" id="PF02151">
    <property type="entry name" value="UVR"/>
    <property type="match status" value="1"/>
</dbReference>
<comment type="caution">
    <text evidence="3">The sequence shown here is derived from an EMBL/GenBank/DDBJ whole genome shotgun (WGS) entry which is preliminary data.</text>
</comment>
<dbReference type="InterPro" id="IPR025542">
    <property type="entry name" value="YacH"/>
</dbReference>
<dbReference type="PANTHER" id="PTHR38430:SF1">
    <property type="entry name" value="PROTEIN-ARGININE KINASE ACTIVATOR PROTEIN"/>
    <property type="match status" value="1"/>
</dbReference>
<dbReference type="PANTHER" id="PTHR38430">
    <property type="entry name" value="PROTEIN-ARGININE KINASE ACTIVATOR PROTEIN"/>
    <property type="match status" value="1"/>
</dbReference>
<feature type="domain" description="UVR" evidence="2">
    <location>
        <begin position="140"/>
        <end position="175"/>
    </location>
</feature>
<dbReference type="Proteomes" id="UP000199777">
    <property type="component" value="Unassembled WGS sequence"/>
</dbReference>
<evidence type="ECO:0000313" key="3">
    <source>
        <dbReference type="EMBL" id="SIS94225.1"/>
    </source>
</evidence>
<sequence>MQCQRCEKYPATVHLTQVINGEKNEVHLCDSCAKEQGYMNQEEEKFSLNDLLSGLFHMEGSGSAGKLFQGNKQQQQKESLQCSGCGLTYQEFTKAGKFGCATCYETFNERLDPILKRVHSGNTTHHGKVPKRAGGDLNLRRDIEKHREKLHQLINQEEFEEAAKVRDEIRTLEEELNQDKGGDS</sequence>
<proteinExistence type="predicted"/>
<dbReference type="PROSITE" id="PS50151">
    <property type="entry name" value="UVR"/>
    <property type="match status" value="1"/>
</dbReference>
<dbReference type="Gene3D" id="4.10.860.10">
    <property type="entry name" value="UVR domain"/>
    <property type="match status" value="1"/>
</dbReference>
<gene>
    <name evidence="3" type="ORF">SAMN05421758_11176</name>
</gene>
<name>A0ABY1L2H0_9BACI</name>
<reference evidence="3 4" key="1">
    <citation type="submission" date="2017-01" db="EMBL/GenBank/DDBJ databases">
        <authorList>
            <person name="Varghese N."/>
            <person name="Submissions S."/>
        </authorList>
    </citation>
    <scope>NUCLEOTIDE SEQUENCE [LARGE SCALE GENOMIC DNA]</scope>
    <source>
        <strain evidence="3 4">DSM 22782</strain>
    </source>
</reference>
<evidence type="ECO:0000313" key="4">
    <source>
        <dbReference type="Proteomes" id="UP000199777"/>
    </source>
</evidence>
<dbReference type="InterPro" id="IPR001943">
    <property type="entry name" value="UVR_dom"/>
</dbReference>
<dbReference type="RefSeq" id="WP_008592459.1">
    <property type="nucleotide sequence ID" value="NZ_FTOK01000011.1"/>
</dbReference>
<accession>A0ABY1L2H0</accession>
<feature type="coiled-coil region" evidence="1">
    <location>
        <begin position="136"/>
        <end position="175"/>
    </location>
</feature>
<evidence type="ECO:0000259" key="2">
    <source>
        <dbReference type="PROSITE" id="PS50151"/>
    </source>
</evidence>
<keyword evidence="3" id="KW-0808">Transferase</keyword>
<protein>
    <submittedName>
        <fullName evidence="3">Protein arginine kinase activator</fullName>
    </submittedName>
</protein>
<organism evidence="3 4">
    <name type="scientific">Salimicrobium salexigens</name>
    <dbReference type="NCBI Taxonomy" id="908941"/>
    <lineage>
        <taxon>Bacteria</taxon>
        <taxon>Bacillati</taxon>
        <taxon>Bacillota</taxon>
        <taxon>Bacilli</taxon>
        <taxon>Bacillales</taxon>
        <taxon>Bacillaceae</taxon>
        <taxon>Salimicrobium</taxon>
    </lineage>
</organism>
<evidence type="ECO:0000256" key="1">
    <source>
        <dbReference type="SAM" id="Coils"/>
    </source>
</evidence>
<keyword evidence="3" id="KW-0418">Kinase</keyword>
<dbReference type="GO" id="GO:0016301">
    <property type="term" value="F:kinase activity"/>
    <property type="evidence" value="ECO:0007669"/>
    <property type="project" value="UniProtKB-KW"/>
</dbReference>
<keyword evidence="1" id="KW-0175">Coiled coil</keyword>